<organism evidence="2 3">
    <name type="scientific">Nostocoides jenkinsii Ben 74</name>
    <dbReference type="NCBI Taxonomy" id="1193518"/>
    <lineage>
        <taxon>Bacteria</taxon>
        <taxon>Bacillati</taxon>
        <taxon>Actinomycetota</taxon>
        <taxon>Actinomycetes</taxon>
        <taxon>Micrococcales</taxon>
        <taxon>Intrasporangiaceae</taxon>
        <taxon>Nostocoides</taxon>
    </lineage>
</organism>
<accession>A0A077M4N8</accession>
<dbReference type="SUPFAM" id="SSF55729">
    <property type="entry name" value="Acyl-CoA N-acyltransferases (Nat)"/>
    <property type="match status" value="1"/>
</dbReference>
<dbReference type="OrthoDB" id="4857983at2"/>
<proteinExistence type="predicted"/>
<dbReference type="InterPro" id="IPR000182">
    <property type="entry name" value="GNAT_dom"/>
</dbReference>
<dbReference type="RefSeq" id="WP_048548350.1">
    <property type="nucleotide sequence ID" value="NZ_HF571038.1"/>
</dbReference>
<evidence type="ECO:0000313" key="3">
    <source>
        <dbReference type="Proteomes" id="UP000035720"/>
    </source>
</evidence>
<sequence length="199" mass="22169">MAARVSRVERLTTFVRDLDSPLPQVDPARTYELVPADPASLHAFRASEPKAMTERKLGVLLGRVGTDEQGWLVRDADGDWLGWCHLLRGSGPNSRIGHTLRLRPDDVFLYDDATVPRQRRRGVHGFTIARRLELARASGAARAVTTIANTNAASIASYRALGFVPRSQLVHLPRLGRTIELPLTPTWVRRLARGRRHSS</sequence>
<evidence type="ECO:0000313" key="2">
    <source>
        <dbReference type="EMBL" id="CCI52241.1"/>
    </source>
</evidence>
<feature type="domain" description="N-acetyltransferase" evidence="1">
    <location>
        <begin position="31"/>
        <end position="180"/>
    </location>
</feature>
<dbReference type="InterPro" id="IPR016181">
    <property type="entry name" value="Acyl_CoA_acyltransferase"/>
</dbReference>
<evidence type="ECO:0000259" key="1">
    <source>
        <dbReference type="PROSITE" id="PS51186"/>
    </source>
</evidence>
<dbReference type="Pfam" id="PF00583">
    <property type="entry name" value="Acetyltransf_1"/>
    <property type="match status" value="1"/>
</dbReference>
<gene>
    <name evidence="2" type="ORF">BN13_1500020</name>
</gene>
<dbReference type="AlphaFoldDB" id="A0A077M4N8"/>
<comment type="caution">
    <text evidence="2">The sequence shown here is derived from an EMBL/GenBank/DDBJ whole genome shotgun (WGS) entry which is preliminary data.</text>
</comment>
<keyword evidence="3" id="KW-1185">Reference proteome</keyword>
<name>A0A077M4N8_9MICO</name>
<dbReference type="GO" id="GO:0016747">
    <property type="term" value="F:acyltransferase activity, transferring groups other than amino-acyl groups"/>
    <property type="evidence" value="ECO:0007669"/>
    <property type="project" value="InterPro"/>
</dbReference>
<dbReference type="EMBL" id="CAJC01000058">
    <property type="protein sequence ID" value="CCI52241.1"/>
    <property type="molecule type" value="Genomic_DNA"/>
</dbReference>
<dbReference type="Proteomes" id="UP000035720">
    <property type="component" value="Unassembled WGS sequence"/>
</dbReference>
<reference evidence="2 3" key="1">
    <citation type="journal article" date="2013" name="ISME J.">
        <title>A metabolic model for members of the genus Tetrasphaera involved in enhanced biological phosphorus removal.</title>
        <authorList>
            <person name="Kristiansen R."/>
            <person name="Nguyen H.T.T."/>
            <person name="Saunders A.M."/>
            <person name="Nielsen J.L."/>
            <person name="Wimmer R."/>
            <person name="Le V.Q."/>
            <person name="McIlroy S.J."/>
            <person name="Petrovski S."/>
            <person name="Seviour R.J."/>
            <person name="Calteau A."/>
            <person name="Nielsen K.L."/>
            <person name="Nielsen P.H."/>
        </authorList>
    </citation>
    <scope>NUCLEOTIDE SEQUENCE [LARGE SCALE GENOMIC DNA]</scope>
    <source>
        <strain evidence="2 3">Ben 74</strain>
    </source>
</reference>
<dbReference type="PROSITE" id="PS51186">
    <property type="entry name" value="GNAT"/>
    <property type="match status" value="1"/>
</dbReference>
<protein>
    <recommendedName>
        <fullName evidence="1">N-acetyltransferase domain-containing protein</fullName>
    </recommendedName>
</protein>
<dbReference type="Gene3D" id="3.40.630.30">
    <property type="match status" value="1"/>
</dbReference>